<protein>
    <submittedName>
        <fullName evidence="2">Uncharacterized protein</fullName>
    </submittedName>
</protein>
<reference evidence="2 3" key="1">
    <citation type="journal article" date="2013" name="Curr. Biol.">
        <title>The Genome of the Foraminiferan Reticulomyxa filosa.</title>
        <authorList>
            <person name="Glockner G."/>
            <person name="Hulsmann N."/>
            <person name="Schleicher M."/>
            <person name="Noegel A.A."/>
            <person name="Eichinger L."/>
            <person name="Gallinger C."/>
            <person name="Pawlowski J."/>
            <person name="Sierra R."/>
            <person name="Euteneuer U."/>
            <person name="Pillet L."/>
            <person name="Moustafa A."/>
            <person name="Platzer M."/>
            <person name="Groth M."/>
            <person name="Szafranski K."/>
            <person name="Schliwa M."/>
        </authorList>
    </citation>
    <scope>NUCLEOTIDE SEQUENCE [LARGE SCALE GENOMIC DNA]</scope>
</reference>
<gene>
    <name evidence="2" type="ORF">RFI_01713</name>
</gene>
<evidence type="ECO:0000256" key="1">
    <source>
        <dbReference type="SAM" id="MobiDB-lite"/>
    </source>
</evidence>
<accession>X6P9X8</accession>
<comment type="caution">
    <text evidence="2">The sequence shown here is derived from an EMBL/GenBank/DDBJ whole genome shotgun (WGS) entry which is preliminary data.</text>
</comment>
<dbReference type="EMBL" id="ASPP01001696">
    <property type="protein sequence ID" value="ETO35350.1"/>
    <property type="molecule type" value="Genomic_DNA"/>
</dbReference>
<dbReference type="Proteomes" id="UP000023152">
    <property type="component" value="Unassembled WGS sequence"/>
</dbReference>
<feature type="compositionally biased region" description="Low complexity" evidence="1">
    <location>
        <begin position="113"/>
        <end position="130"/>
    </location>
</feature>
<feature type="compositionally biased region" description="Acidic residues" evidence="1">
    <location>
        <begin position="150"/>
        <end position="162"/>
    </location>
</feature>
<feature type="compositionally biased region" description="Polar residues" evidence="1">
    <location>
        <begin position="163"/>
        <end position="181"/>
    </location>
</feature>
<keyword evidence="3" id="KW-1185">Reference proteome</keyword>
<feature type="non-terminal residue" evidence="2">
    <location>
        <position position="181"/>
    </location>
</feature>
<feature type="non-terminal residue" evidence="2">
    <location>
        <position position="1"/>
    </location>
</feature>
<organism evidence="2 3">
    <name type="scientific">Reticulomyxa filosa</name>
    <dbReference type="NCBI Taxonomy" id="46433"/>
    <lineage>
        <taxon>Eukaryota</taxon>
        <taxon>Sar</taxon>
        <taxon>Rhizaria</taxon>
        <taxon>Retaria</taxon>
        <taxon>Foraminifera</taxon>
        <taxon>Monothalamids</taxon>
        <taxon>Reticulomyxidae</taxon>
        <taxon>Reticulomyxa</taxon>
    </lineage>
</organism>
<feature type="compositionally biased region" description="Polar residues" evidence="1">
    <location>
        <begin position="103"/>
        <end position="112"/>
    </location>
</feature>
<feature type="region of interest" description="Disordered" evidence="1">
    <location>
        <begin position="92"/>
        <end position="181"/>
    </location>
</feature>
<evidence type="ECO:0000313" key="3">
    <source>
        <dbReference type="Proteomes" id="UP000023152"/>
    </source>
</evidence>
<feature type="compositionally biased region" description="Polar residues" evidence="1">
    <location>
        <begin position="131"/>
        <end position="143"/>
    </location>
</feature>
<sequence length="181" mass="19858">KKKGSFSDSGERLWDSDFVPPRSPSLSGLDEPSVSGLSTDVIITHSVHNSKDQARNSKDQVRVRMHNLSATSELSLERNASTEVVITTTNNGSTAVDHRNPIFINNDSSYSPITNTNTNKNKNKNKILNNASFYDKSTSNSNNRQKEGENTGEGEVCSDSDNQDTGQNSKNHNTSQQLTVQ</sequence>
<feature type="region of interest" description="Disordered" evidence="1">
    <location>
        <begin position="1"/>
        <end position="34"/>
    </location>
</feature>
<evidence type="ECO:0000313" key="2">
    <source>
        <dbReference type="EMBL" id="ETO35350.1"/>
    </source>
</evidence>
<name>X6P9X8_RETFI</name>
<dbReference type="AlphaFoldDB" id="X6P9X8"/>
<proteinExistence type="predicted"/>